<dbReference type="OrthoDB" id="9805215at2"/>
<keyword evidence="12" id="KW-0687">Ribonucleoprotein</keyword>
<dbReference type="PROSITE" id="PS51449">
    <property type="entry name" value="MTTASE_N"/>
    <property type="match status" value="1"/>
</dbReference>
<evidence type="ECO:0000259" key="9">
    <source>
        <dbReference type="PROSITE" id="PS50926"/>
    </source>
</evidence>
<dbReference type="NCBIfam" id="TIGR00089">
    <property type="entry name" value="MiaB/RimO family radical SAM methylthiotransferase"/>
    <property type="match status" value="1"/>
</dbReference>
<dbReference type="SFLD" id="SFLDF00274">
    <property type="entry name" value="ribosomal_protein_S12_methylth"/>
    <property type="match status" value="1"/>
</dbReference>
<evidence type="ECO:0000256" key="6">
    <source>
        <dbReference type="ARBA" id="ARBA00023004"/>
    </source>
</evidence>
<dbReference type="GO" id="GO:0051539">
    <property type="term" value="F:4 iron, 4 sulfur cluster binding"/>
    <property type="evidence" value="ECO:0007669"/>
    <property type="project" value="UniProtKB-UniRule"/>
</dbReference>
<accession>A0A432YIX8</accession>
<dbReference type="FunFam" id="3.40.50.12160:FF:000002">
    <property type="entry name" value="Ribosomal protein S12 methylthiotransferase RimO"/>
    <property type="match status" value="1"/>
</dbReference>
<dbReference type="InterPro" id="IPR020612">
    <property type="entry name" value="Methylthiotransferase_CS"/>
</dbReference>
<evidence type="ECO:0000256" key="4">
    <source>
        <dbReference type="ARBA" id="ARBA00022691"/>
    </source>
</evidence>
<keyword evidence="3 8" id="KW-0808">Transferase</keyword>
<reference evidence="13" key="1">
    <citation type="journal article" date="2018" name="Front. Microbiol.">
        <title>Genome-Based Analysis Reveals the Taxonomy and Diversity of the Family Idiomarinaceae.</title>
        <authorList>
            <person name="Liu Y."/>
            <person name="Lai Q."/>
            <person name="Shao Z."/>
        </authorList>
    </citation>
    <scope>NUCLEOTIDE SEQUENCE [LARGE SCALE GENOMIC DNA]</scope>
    <source>
        <strain evidence="13">PIM1</strain>
    </source>
</reference>
<dbReference type="GO" id="GO:0046872">
    <property type="term" value="F:metal ion binding"/>
    <property type="evidence" value="ECO:0007669"/>
    <property type="project" value="UniProtKB-KW"/>
</dbReference>
<dbReference type="PROSITE" id="PS50926">
    <property type="entry name" value="TRAM"/>
    <property type="match status" value="1"/>
</dbReference>
<dbReference type="RefSeq" id="WP_126758465.1">
    <property type="nucleotide sequence ID" value="NZ_PIPZ01000001.1"/>
</dbReference>
<protein>
    <recommendedName>
        <fullName evidence="8">Ribosomal protein uS12 methylthiotransferase RimO</fullName>
        <shortName evidence="8">uS12 MTTase</shortName>
        <shortName evidence="8">uS12 methylthiotransferase</shortName>
        <ecNumber evidence="8">2.8.4.4</ecNumber>
    </recommendedName>
    <alternativeName>
        <fullName evidence="8">Ribosomal protein uS12 (aspartate-C(3))-methylthiotransferase</fullName>
    </alternativeName>
    <alternativeName>
        <fullName evidence="8">Ribosome maturation factor RimO</fullName>
    </alternativeName>
</protein>
<dbReference type="FunFam" id="2.40.50.140:FF:000060">
    <property type="entry name" value="Ribosomal protein S12 methylthiotransferase RimO"/>
    <property type="match status" value="1"/>
</dbReference>
<feature type="domain" description="Radical SAM core" evidence="11">
    <location>
        <begin position="146"/>
        <end position="383"/>
    </location>
</feature>
<dbReference type="InterPro" id="IPR058240">
    <property type="entry name" value="rSAM_sf"/>
</dbReference>
<dbReference type="SFLD" id="SFLDG01061">
    <property type="entry name" value="methylthiotransferase"/>
    <property type="match status" value="1"/>
</dbReference>
<dbReference type="PROSITE" id="PS51918">
    <property type="entry name" value="RADICAL_SAM"/>
    <property type="match status" value="1"/>
</dbReference>
<proteinExistence type="inferred from homology"/>
<comment type="caution">
    <text evidence="12">The sequence shown here is derived from an EMBL/GenBank/DDBJ whole genome shotgun (WGS) entry which is preliminary data.</text>
</comment>
<dbReference type="HAMAP" id="MF_01865">
    <property type="entry name" value="MTTase_RimO"/>
    <property type="match status" value="1"/>
</dbReference>
<dbReference type="GO" id="GO:0006400">
    <property type="term" value="P:tRNA modification"/>
    <property type="evidence" value="ECO:0007669"/>
    <property type="project" value="InterPro"/>
</dbReference>
<feature type="binding site" evidence="8">
    <location>
        <position position="92"/>
    </location>
    <ligand>
        <name>[4Fe-4S] cluster</name>
        <dbReference type="ChEBI" id="CHEBI:49883"/>
        <label>1</label>
    </ligand>
</feature>
<evidence type="ECO:0000313" key="13">
    <source>
        <dbReference type="Proteomes" id="UP000288127"/>
    </source>
</evidence>
<dbReference type="AlphaFoldDB" id="A0A432YIX8"/>
<comment type="similarity">
    <text evidence="8">Belongs to the methylthiotransferase family. RimO subfamily.</text>
</comment>
<dbReference type="Pfam" id="PF04055">
    <property type="entry name" value="Radical_SAM"/>
    <property type="match status" value="1"/>
</dbReference>
<dbReference type="InterPro" id="IPR005840">
    <property type="entry name" value="Ribosomal_uS12_MeSTrfase_RimO"/>
</dbReference>
<evidence type="ECO:0000259" key="10">
    <source>
        <dbReference type="PROSITE" id="PS51449"/>
    </source>
</evidence>
<feature type="binding site" evidence="8">
    <location>
        <position position="160"/>
    </location>
    <ligand>
        <name>[4Fe-4S] cluster</name>
        <dbReference type="ChEBI" id="CHEBI:49883"/>
        <label>2</label>
        <note>4Fe-4S-S-AdoMet</note>
    </ligand>
</feature>
<name>A0A432YIX8_9GAMM</name>
<dbReference type="InterPro" id="IPR007197">
    <property type="entry name" value="rSAM"/>
</dbReference>
<dbReference type="InterPro" id="IPR002792">
    <property type="entry name" value="TRAM_dom"/>
</dbReference>
<dbReference type="GO" id="GO:0005840">
    <property type="term" value="C:ribosome"/>
    <property type="evidence" value="ECO:0007669"/>
    <property type="project" value="UniProtKB-KW"/>
</dbReference>
<gene>
    <name evidence="8" type="primary">rimO</name>
    <name evidence="12" type="ORF">CWI76_00665</name>
</gene>
<feature type="binding site" evidence="8">
    <location>
        <position position="63"/>
    </location>
    <ligand>
        <name>[4Fe-4S] cluster</name>
        <dbReference type="ChEBI" id="CHEBI:49883"/>
        <label>1</label>
    </ligand>
</feature>
<dbReference type="Pfam" id="PF00919">
    <property type="entry name" value="UPF0004"/>
    <property type="match status" value="1"/>
</dbReference>
<keyword evidence="6 8" id="KW-0408">Iron</keyword>
<dbReference type="SUPFAM" id="SSF102114">
    <property type="entry name" value="Radical SAM enzymes"/>
    <property type="match status" value="1"/>
</dbReference>
<keyword evidence="5 8" id="KW-0479">Metal-binding</keyword>
<dbReference type="CDD" id="cd01335">
    <property type="entry name" value="Radical_SAM"/>
    <property type="match status" value="1"/>
</dbReference>
<dbReference type="EC" id="2.8.4.4" evidence="8"/>
<dbReference type="InterPro" id="IPR023404">
    <property type="entry name" value="rSAM_horseshoe"/>
</dbReference>
<dbReference type="InterPro" id="IPR013848">
    <property type="entry name" value="Methylthiotransferase_N"/>
</dbReference>
<feature type="domain" description="TRAM" evidence="9">
    <location>
        <begin position="386"/>
        <end position="452"/>
    </location>
</feature>
<keyword evidence="4 8" id="KW-0949">S-adenosyl-L-methionine</keyword>
<evidence type="ECO:0000256" key="5">
    <source>
        <dbReference type="ARBA" id="ARBA00022723"/>
    </source>
</evidence>
<dbReference type="InterPro" id="IPR005839">
    <property type="entry name" value="Methylthiotransferase"/>
</dbReference>
<dbReference type="EMBL" id="PIPZ01000001">
    <property type="protein sequence ID" value="RUO60825.1"/>
    <property type="molecule type" value="Genomic_DNA"/>
</dbReference>
<dbReference type="GO" id="GO:0005829">
    <property type="term" value="C:cytosol"/>
    <property type="evidence" value="ECO:0007669"/>
    <property type="project" value="TreeGrafter"/>
</dbReference>
<evidence type="ECO:0000256" key="3">
    <source>
        <dbReference type="ARBA" id="ARBA00022679"/>
    </source>
</evidence>
<feature type="binding site" evidence="8">
    <location>
        <position position="164"/>
    </location>
    <ligand>
        <name>[4Fe-4S] cluster</name>
        <dbReference type="ChEBI" id="CHEBI:49883"/>
        <label>2</label>
        <note>4Fe-4S-S-AdoMet</note>
    </ligand>
</feature>
<dbReference type="PANTHER" id="PTHR43837">
    <property type="entry name" value="RIBOSOMAL PROTEIN S12 METHYLTHIOTRANSFERASE RIMO"/>
    <property type="match status" value="1"/>
</dbReference>
<feature type="binding site" evidence="8">
    <location>
        <position position="27"/>
    </location>
    <ligand>
        <name>[4Fe-4S] cluster</name>
        <dbReference type="ChEBI" id="CHEBI:49883"/>
        <label>1</label>
    </ligand>
</feature>
<dbReference type="InterPro" id="IPR038135">
    <property type="entry name" value="Methylthiotransferase_N_sf"/>
</dbReference>
<dbReference type="PROSITE" id="PS01278">
    <property type="entry name" value="MTTASE_RADICAL"/>
    <property type="match status" value="1"/>
</dbReference>
<dbReference type="NCBIfam" id="TIGR01125">
    <property type="entry name" value="30S ribosomal protein S12 methylthiotransferase RimO"/>
    <property type="match status" value="1"/>
</dbReference>
<dbReference type="Gene3D" id="2.40.50.140">
    <property type="entry name" value="Nucleic acid-binding proteins"/>
    <property type="match status" value="1"/>
</dbReference>
<dbReference type="Pfam" id="PF18693">
    <property type="entry name" value="TRAM_2"/>
    <property type="match status" value="1"/>
</dbReference>
<dbReference type="SFLD" id="SFLDG01082">
    <property type="entry name" value="B12-binding_domain_containing"/>
    <property type="match status" value="1"/>
</dbReference>
<dbReference type="Gene3D" id="3.80.30.20">
    <property type="entry name" value="tm_1862 like domain"/>
    <property type="match status" value="1"/>
</dbReference>
<keyword evidence="13" id="KW-1185">Reference proteome</keyword>
<dbReference type="FunFam" id="3.80.30.20:FF:000001">
    <property type="entry name" value="tRNA-2-methylthio-N(6)-dimethylallyladenosine synthase 2"/>
    <property type="match status" value="1"/>
</dbReference>
<evidence type="ECO:0000256" key="1">
    <source>
        <dbReference type="ARBA" id="ARBA00022485"/>
    </source>
</evidence>
<evidence type="ECO:0000256" key="2">
    <source>
        <dbReference type="ARBA" id="ARBA00022490"/>
    </source>
</evidence>
<comment type="catalytic activity">
    <reaction evidence="8">
        <text>L-aspartate(89)-[ribosomal protein uS12]-hydrogen + (sulfur carrier)-SH + AH2 + 2 S-adenosyl-L-methionine = 3-methylsulfanyl-L-aspartate(89)-[ribosomal protein uS12]-hydrogen + (sulfur carrier)-H + 5'-deoxyadenosine + L-methionine + A + S-adenosyl-L-homocysteine + 2 H(+)</text>
        <dbReference type="Rhea" id="RHEA:37087"/>
        <dbReference type="Rhea" id="RHEA-COMP:10460"/>
        <dbReference type="Rhea" id="RHEA-COMP:10461"/>
        <dbReference type="Rhea" id="RHEA-COMP:14737"/>
        <dbReference type="Rhea" id="RHEA-COMP:14739"/>
        <dbReference type="ChEBI" id="CHEBI:13193"/>
        <dbReference type="ChEBI" id="CHEBI:15378"/>
        <dbReference type="ChEBI" id="CHEBI:17319"/>
        <dbReference type="ChEBI" id="CHEBI:17499"/>
        <dbReference type="ChEBI" id="CHEBI:29917"/>
        <dbReference type="ChEBI" id="CHEBI:29961"/>
        <dbReference type="ChEBI" id="CHEBI:57844"/>
        <dbReference type="ChEBI" id="CHEBI:57856"/>
        <dbReference type="ChEBI" id="CHEBI:59789"/>
        <dbReference type="ChEBI" id="CHEBI:64428"/>
        <dbReference type="ChEBI" id="CHEBI:73599"/>
        <dbReference type="EC" id="2.8.4.4"/>
    </reaction>
</comment>
<dbReference type="GO" id="GO:0103039">
    <property type="term" value="F:protein methylthiotransferase activity"/>
    <property type="evidence" value="ECO:0007669"/>
    <property type="project" value="UniProtKB-EC"/>
</dbReference>
<dbReference type="GO" id="GO:0035599">
    <property type="term" value="F:aspartic acid methylthiotransferase activity"/>
    <property type="evidence" value="ECO:0007669"/>
    <property type="project" value="TreeGrafter"/>
</dbReference>
<dbReference type="Gene3D" id="3.40.50.12160">
    <property type="entry name" value="Methylthiotransferase, N-terminal domain"/>
    <property type="match status" value="1"/>
</dbReference>
<keyword evidence="12" id="KW-0689">Ribosomal protein</keyword>
<dbReference type="Proteomes" id="UP000288127">
    <property type="component" value="Unassembled WGS sequence"/>
</dbReference>
<feature type="binding site" evidence="8">
    <location>
        <position position="167"/>
    </location>
    <ligand>
        <name>[4Fe-4S] cluster</name>
        <dbReference type="ChEBI" id="CHEBI:49883"/>
        <label>2</label>
        <note>4Fe-4S-S-AdoMet</note>
    </ligand>
</feature>
<organism evidence="12 13">
    <name type="scientific">Pseudidiomarina marina</name>
    <dbReference type="NCBI Taxonomy" id="502366"/>
    <lineage>
        <taxon>Bacteria</taxon>
        <taxon>Pseudomonadati</taxon>
        <taxon>Pseudomonadota</taxon>
        <taxon>Gammaproteobacteria</taxon>
        <taxon>Alteromonadales</taxon>
        <taxon>Idiomarinaceae</taxon>
        <taxon>Pseudidiomarina</taxon>
    </lineage>
</organism>
<comment type="function">
    <text evidence="8">Catalyzes the methylthiolation of an aspartic acid residue of ribosomal protein uS12.</text>
</comment>
<dbReference type="InterPro" id="IPR006638">
    <property type="entry name" value="Elp3/MiaA/NifB-like_rSAM"/>
</dbReference>
<comment type="cofactor">
    <cofactor evidence="8">
        <name>[4Fe-4S] cluster</name>
        <dbReference type="ChEBI" id="CHEBI:49883"/>
    </cofactor>
    <text evidence="8">Binds 2 [4Fe-4S] clusters. One cluster is coordinated with 3 cysteines and an exchangeable S-adenosyl-L-methionine.</text>
</comment>
<keyword evidence="7 8" id="KW-0411">Iron-sulfur</keyword>
<dbReference type="SFLD" id="SFLDS00029">
    <property type="entry name" value="Radical_SAM"/>
    <property type="match status" value="1"/>
</dbReference>
<dbReference type="InterPro" id="IPR012340">
    <property type="entry name" value="NA-bd_OB-fold"/>
</dbReference>
<keyword evidence="1 8" id="KW-0004">4Fe-4S</keyword>
<keyword evidence="2 8" id="KW-0963">Cytoplasm</keyword>
<sequence>MTVEKFQPTSVASNEATARIGFVSLGCPKNLVDSERILTQLRTEGYDIVNSYDNADMVIVNTCGFIDSAVQESLDAIGEALNENGKVIVTGCLGAKDDEIREVHPNVLAITGPHAYEEVMGHVHQYVPKPAQIPFENLVPETGVKLTPRHFAYLKISEGCNHRCTFCIIPSMRGDLVSRPIGDVLSEAQRLANAGVKELLVISQDTSAYGVDVKHKTGFWEGQPVKTSMLALCEALGQLGIWVRLHYVYPYPSVDDVIPLMAQGKLLPYLDIPLQHANKRILKLMKRPGSADRTLERIRKWREICPDLTIRSTFIVGFPGETEEEFEELLQFLRDAQLDRVGCFTYSDVEGAKANELPDPVPEEVKQQRYARFMEVQQEISAARLQAKIGRTLSVLIDEVDEEGAIGRSYADAPEIDGLVYLNGEFDVQPGDQVDVLIEHADEYDLWGTVQR</sequence>
<evidence type="ECO:0000313" key="12">
    <source>
        <dbReference type="EMBL" id="RUO60825.1"/>
    </source>
</evidence>
<evidence type="ECO:0000256" key="8">
    <source>
        <dbReference type="HAMAP-Rule" id="MF_01865"/>
    </source>
</evidence>
<dbReference type="SMART" id="SM00729">
    <property type="entry name" value="Elp3"/>
    <property type="match status" value="1"/>
</dbReference>
<evidence type="ECO:0000259" key="11">
    <source>
        <dbReference type="PROSITE" id="PS51918"/>
    </source>
</evidence>
<dbReference type="PANTHER" id="PTHR43837:SF1">
    <property type="entry name" value="RIBOSOMAL PROTEIN US12 METHYLTHIOTRANSFERASE RIMO"/>
    <property type="match status" value="1"/>
</dbReference>
<comment type="subcellular location">
    <subcellularLocation>
        <location evidence="8">Cytoplasm</location>
    </subcellularLocation>
</comment>
<feature type="domain" description="MTTase N-terminal" evidence="10">
    <location>
        <begin position="18"/>
        <end position="128"/>
    </location>
</feature>
<evidence type="ECO:0000256" key="7">
    <source>
        <dbReference type="ARBA" id="ARBA00023014"/>
    </source>
</evidence>